<gene>
    <name evidence="1" type="ORF">PV328_010901</name>
</gene>
<dbReference type="Proteomes" id="UP001168990">
    <property type="component" value="Unassembled WGS sequence"/>
</dbReference>
<accession>A0AA39FJ26</accession>
<sequence length="68" mass="7696">MRLWGLIDETCACCRVRLRVDHLALDSVRVELGQFTRCPDGSAVSSCLLRIKCIQYKDNSSIILLDPE</sequence>
<comment type="caution">
    <text evidence="1">The sequence shown here is derived from an EMBL/GenBank/DDBJ whole genome shotgun (WGS) entry which is preliminary data.</text>
</comment>
<organism evidence="1 2">
    <name type="scientific">Microctonus aethiopoides</name>
    <dbReference type="NCBI Taxonomy" id="144406"/>
    <lineage>
        <taxon>Eukaryota</taxon>
        <taxon>Metazoa</taxon>
        <taxon>Ecdysozoa</taxon>
        <taxon>Arthropoda</taxon>
        <taxon>Hexapoda</taxon>
        <taxon>Insecta</taxon>
        <taxon>Pterygota</taxon>
        <taxon>Neoptera</taxon>
        <taxon>Endopterygota</taxon>
        <taxon>Hymenoptera</taxon>
        <taxon>Apocrita</taxon>
        <taxon>Ichneumonoidea</taxon>
        <taxon>Braconidae</taxon>
        <taxon>Euphorinae</taxon>
        <taxon>Microctonus</taxon>
    </lineage>
</organism>
<proteinExistence type="predicted"/>
<dbReference type="AlphaFoldDB" id="A0AA39FJ26"/>
<reference evidence="1" key="1">
    <citation type="journal article" date="2023" name="bioRxiv">
        <title>Scaffold-level genome assemblies of two parasitoid biocontrol wasps reveal the parthenogenesis mechanism and an associated novel virus.</title>
        <authorList>
            <person name="Inwood S."/>
            <person name="Skelly J."/>
            <person name="Guhlin J."/>
            <person name="Harrop T."/>
            <person name="Goldson S."/>
            <person name="Dearden P."/>
        </authorList>
    </citation>
    <scope>NUCLEOTIDE SEQUENCE</scope>
    <source>
        <strain evidence="1">Irish</strain>
        <tissue evidence="1">Whole body</tissue>
    </source>
</reference>
<keyword evidence="2" id="KW-1185">Reference proteome</keyword>
<protein>
    <submittedName>
        <fullName evidence="1">Uncharacterized protein</fullName>
    </submittedName>
</protein>
<reference evidence="1" key="2">
    <citation type="submission" date="2023-03" db="EMBL/GenBank/DDBJ databases">
        <authorList>
            <person name="Inwood S.N."/>
            <person name="Skelly J.G."/>
            <person name="Guhlin J."/>
            <person name="Harrop T.W.R."/>
            <person name="Goldson S.G."/>
            <person name="Dearden P.K."/>
        </authorList>
    </citation>
    <scope>NUCLEOTIDE SEQUENCE</scope>
    <source>
        <strain evidence="1">Irish</strain>
        <tissue evidence="1">Whole body</tissue>
    </source>
</reference>
<name>A0AA39FJ26_9HYME</name>
<evidence type="ECO:0000313" key="2">
    <source>
        <dbReference type="Proteomes" id="UP001168990"/>
    </source>
</evidence>
<dbReference type="EMBL" id="JAQQBS010000004">
    <property type="protein sequence ID" value="KAK0170326.1"/>
    <property type="molecule type" value="Genomic_DNA"/>
</dbReference>
<evidence type="ECO:0000313" key="1">
    <source>
        <dbReference type="EMBL" id="KAK0170326.1"/>
    </source>
</evidence>